<comment type="caution">
    <text evidence="1">The sequence shown here is derived from an EMBL/GenBank/DDBJ whole genome shotgun (WGS) entry which is preliminary data.</text>
</comment>
<sequence>MTELSRSDRSGTQRMTGICASLMPGHANSSFAHPCQCFSARWLLPCSPAHQRTKGFQTQKQSEKQEGGLAWSLEALCCSGLGGHPALIL</sequence>
<reference evidence="1" key="1">
    <citation type="submission" date="2023-08" db="EMBL/GenBank/DDBJ databases">
        <title>Pelteobagrus vachellii genome.</title>
        <authorList>
            <person name="Liu H."/>
        </authorList>
    </citation>
    <scope>NUCLEOTIDE SEQUENCE</scope>
    <source>
        <strain evidence="1">PRFRI_2022a</strain>
        <tissue evidence="1">Muscle</tissue>
    </source>
</reference>
<proteinExistence type="predicted"/>
<gene>
    <name evidence="1" type="ORF">Q7C36_005988</name>
</gene>
<accession>A0AA88NIP7</accession>
<evidence type="ECO:0000313" key="2">
    <source>
        <dbReference type="Proteomes" id="UP001187315"/>
    </source>
</evidence>
<name>A0AA88NIP7_TACVA</name>
<dbReference type="AlphaFoldDB" id="A0AA88NIP7"/>
<protein>
    <submittedName>
        <fullName evidence="1">Uncharacterized protein</fullName>
    </submittedName>
</protein>
<keyword evidence="2" id="KW-1185">Reference proteome</keyword>
<evidence type="ECO:0000313" key="1">
    <source>
        <dbReference type="EMBL" id="KAK2858069.1"/>
    </source>
</evidence>
<organism evidence="1 2">
    <name type="scientific">Tachysurus vachellii</name>
    <name type="common">Darkbarbel catfish</name>
    <name type="synonym">Pelteobagrus vachellii</name>
    <dbReference type="NCBI Taxonomy" id="175792"/>
    <lineage>
        <taxon>Eukaryota</taxon>
        <taxon>Metazoa</taxon>
        <taxon>Chordata</taxon>
        <taxon>Craniata</taxon>
        <taxon>Vertebrata</taxon>
        <taxon>Euteleostomi</taxon>
        <taxon>Actinopterygii</taxon>
        <taxon>Neopterygii</taxon>
        <taxon>Teleostei</taxon>
        <taxon>Ostariophysi</taxon>
        <taxon>Siluriformes</taxon>
        <taxon>Bagridae</taxon>
        <taxon>Tachysurus</taxon>
    </lineage>
</organism>
<dbReference type="Proteomes" id="UP001187315">
    <property type="component" value="Unassembled WGS sequence"/>
</dbReference>
<dbReference type="EMBL" id="JAVHJS010000005">
    <property type="protein sequence ID" value="KAK2858069.1"/>
    <property type="molecule type" value="Genomic_DNA"/>
</dbReference>